<name>A0A837LDY0_9ENTR</name>
<dbReference type="EMBL" id="LEDI01000041">
    <property type="protein sequence ID" value="KLQ00670.1"/>
    <property type="molecule type" value="Genomic_DNA"/>
</dbReference>
<dbReference type="RefSeq" id="WP_047748405.1">
    <property type="nucleotide sequence ID" value="NZ_JADMWS010000119.1"/>
</dbReference>
<comment type="caution">
    <text evidence="1">The sequence shown here is derived from an EMBL/GenBank/DDBJ whole genome shotgun (WGS) entry which is preliminary data.</text>
</comment>
<dbReference type="InterPro" id="IPR006522">
    <property type="entry name" value="Phage_virion_morphogenesis"/>
</dbReference>
<evidence type="ECO:0000313" key="1">
    <source>
        <dbReference type="EMBL" id="KLQ00670.1"/>
    </source>
</evidence>
<sequence length="146" mass="15502">MKEISLENFGDALSSLSSAAASVQNGIAHALAKEIQERAKGKIGEYQPASHGFDAWAPLAQSTMDQRVSAGYPANNPLLRSGELRDSIDMRVDGNAAIIGSPLDISLYQEVGTETIPPRPYLGPAAEEVMDSAPEIIIPIITSALR</sequence>
<dbReference type="Proteomes" id="UP000036013">
    <property type="component" value="Unassembled WGS sequence"/>
</dbReference>
<reference evidence="1 2" key="1">
    <citation type="submission" date="2015-06" db="EMBL/GenBank/DDBJ databases">
        <authorList>
            <person name="Adams M."/>
            <person name="Sutton G."/>
            <person name="Nelson K."/>
            <person name="Bonomo R."/>
            <person name="McCorrison J."/>
            <person name="Sanka R."/>
            <person name="Brinkac L."/>
            <person name="Nierman W."/>
        </authorList>
    </citation>
    <scope>NUCLEOTIDE SEQUENCE [LARGE SCALE GENOMIC DNA]</scope>
    <source>
        <strain evidence="1 2">GN02692</strain>
    </source>
</reference>
<organism evidence="1 2">
    <name type="scientific">Enterobacter roggenkampii</name>
    <dbReference type="NCBI Taxonomy" id="1812935"/>
    <lineage>
        <taxon>Bacteria</taxon>
        <taxon>Pseudomonadati</taxon>
        <taxon>Pseudomonadota</taxon>
        <taxon>Gammaproteobacteria</taxon>
        <taxon>Enterobacterales</taxon>
        <taxon>Enterobacteriaceae</taxon>
        <taxon>Enterobacter</taxon>
        <taxon>Enterobacter cloacae complex</taxon>
    </lineage>
</organism>
<evidence type="ECO:0000313" key="2">
    <source>
        <dbReference type="Proteomes" id="UP000036013"/>
    </source>
</evidence>
<evidence type="ECO:0008006" key="3">
    <source>
        <dbReference type="Google" id="ProtNLM"/>
    </source>
</evidence>
<protein>
    <recommendedName>
        <fullName evidence="3">HK97 gp10 family phage protein</fullName>
    </recommendedName>
</protein>
<dbReference type="Pfam" id="PF05069">
    <property type="entry name" value="Phage_tail_S"/>
    <property type="match status" value="1"/>
</dbReference>
<dbReference type="AlphaFoldDB" id="A0A837LDY0"/>
<proteinExistence type="predicted"/>
<accession>A0A837LDY0</accession>
<gene>
    <name evidence="1" type="ORF">ABF77_16140</name>
</gene>